<keyword evidence="1" id="KW-0378">Hydrolase</keyword>
<keyword evidence="2" id="KW-0326">Glycosidase</keyword>
<dbReference type="EMBL" id="JBAHYK010004074">
    <property type="protein sequence ID" value="KAL0563006.1"/>
    <property type="molecule type" value="Genomic_DNA"/>
</dbReference>
<dbReference type="InterPro" id="IPR008979">
    <property type="entry name" value="Galactose-bd-like_sf"/>
</dbReference>
<reference evidence="4 5" key="1">
    <citation type="submission" date="2024-02" db="EMBL/GenBank/DDBJ databases">
        <title>A draft genome for the cacao thread blight pathogen Marasmius crinis-equi.</title>
        <authorList>
            <person name="Cohen S.P."/>
            <person name="Baruah I.K."/>
            <person name="Amoako-Attah I."/>
            <person name="Bukari Y."/>
            <person name="Meinhardt L.W."/>
            <person name="Bailey B.A."/>
        </authorList>
    </citation>
    <scope>NUCLEOTIDE SEQUENCE [LARGE SCALE GENOMIC DNA]</scope>
    <source>
        <strain evidence="4 5">GH-76</strain>
    </source>
</reference>
<feature type="domain" description="Beta-galactosidase jelly roll" evidence="3">
    <location>
        <begin position="3"/>
        <end position="97"/>
    </location>
</feature>
<comment type="caution">
    <text evidence="4">The sequence shown here is derived from an EMBL/GenBank/DDBJ whole genome shotgun (WGS) entry which is preliminary data.</text>
</comment>
<feature type="non-terminal residue" evidence="4">
    <location>
        <position position="1"/>
    </location>
</feature>
<protein>
    <recommendedName>
        <fullName evidence="3">Beta-galactosidase jelly roll domain-containing protein</fullName>
    </recommendedName>
</protein>
<dbReference type="Proteomes" id="UP001465976">
    <property type="component" value="Unassembled WGS sequence"/>
</dbReference>
<evidence type="ECO:0000313" key="5">
    <source>
        <dbReference type="Proteomes" id="UP001465976"/>
    </source>
</evidence>
<keyword evidence="5" id="KW-1185">Reference proteome</keyword>
<organism evidence="4 5">
    <name type="scientific">Marasmius crinis-equi</name>
    <dbReference type="NCBI Taxonomy" id="585013"/>
    <lineage>
        <taxon>Eukaryota</taxon>
        <taxon>Fungi</taxon>
        <taxon>Dikarya</taxon>
        <taxon>Basidiomycota</taxon>
        <taxon>Agaricomycotina</taxon>
        <taxon>Agaricomycetes</taxon>
        <taxon>Agaricomycetidae</taxon>
        <taxon>Agaricales</taxon>
        <taxon>Marasmiineae</taxon>
        <taxon>Marasmiaceae</taxon>
        <taxon>Marasmius</taxon>
    </lineage>
</organism>
<proteinExistence type="predicted"/>
<dbReference type="InterPro" id="IPR025300">
    <property type="entry name" value="BetaGal_jelly_roll_dom"/>
</dbReference>
<evidence type="ECO:0000313" key="4">
    <source>
        <dbReference type="EMBL" id="KAL0563006.1"/>
    </source>
</evidence>
<evidence type="ECO:0000256" key="1">
    <source>
        <dbReference type="ARBA" id="ARBA00022801"/>
    </source>
</evidence>
<sequence length="134" mass="14550">SCSPATGISAPGVTVYRTTFDLSFPQDADIPLSFEFSLTNGTESVNNRYRSLLFVNGWQFGRFISSLGPQTSYPVPEGILNHHGSNEVLITLWALDEGGAKFDKLELKKRGTLASSKKADIVSVEAPGWAELRG</sequence>
<gene>
    <name evidence="4" type="ORF">V5O48_019071</name>
</gene>
<accession>A0ABR3EJE2</accession>
<name>A0ABR3EJE2_9AGAR</name>
<dbReference type="Pfam" id="PF13364">
    <property type="entry name" value="BetaGal_ABD2"/>
    <property type="match status" value="1"/>
</dbReference>
<evidence type="ECO:0000256" key="2">
    <source>
        <dbReference type="ARBA" id="ARBA00023295"/>
    </source>
</evidence>
<dbReference type="Gene3D" id="2.60.120.260">
    <property type="entry name" value="Galactose-binding domain-like"/>
    <property type="match status" value="1"/>
</dbReference>
<evidence type="ECO:0000259" key="3">
    <source>
        <dbReference type="Pfam" id="PF13364"/>
    </source>
</evidence>
<dbReference type="SUPFAM" id="SSF49785">
    <property type="entry name" value="Galactose-binding domain-like"/>
    <property type="match status" value="1"/>
</dbReference>